<dbReference type="Pfam" id="PF00071">
    <property type="entry name" value="Ras"/>
    <property type="match status" value="1"/>
</dbReference>
<organism evidence="6 7">
    <name type="scientific">Biomphalaria glabrata</name>
    <name type="common">Bloodfluke planorb</name>
    <name type="synonym">Freshwater snail</name>
    <dbReference type="NCBI Taxonomy" id="6526"/>
    <lineage>
        <taxon>Eukaryota</taxon>
        <taxon>Metazoa</taxon>
        <taxon>Spiralia</taxon>
        <taxon>Lophotrochozoa</taxon>
        <taxon>Mollusca</taxon>
        <taxon>Gastropoda</taxon>
        <taxon>Heterobranchia</taxon>
        <taxon>Euthyneura</taxon>
        <taxon>Panpulmonata</taxon>
        <taxon>Hygrophila</taxon>
        <taxon>Lymnaeoidea</taxon>
        <taxon>Planorbidae</taxon>
        <taxon>Biomphalaria</taxon>
    </lineage>
</organism>
<dbReference type="GO" id="GO:0005525">
    <property type="term" value="F:GTP binding"/>
    <property type="evidence" value="ECO:0007669"/>
    <property type="project" value="InterPro"/>
</dbReference>
<name>A0A2C9LJR0_BIOGL</name>
<evidence type="ECO:0000313" key="6">
    <source>
        <dbReference type="EnsemblMetazoa" id="BGLB031710-PA"/>
    </source>
</evidence>
<dbReference type="GO" id="GO:0003925">
    <property type="term" value="F:G protein activity"/>
    <property type="evidence" value="ECO:0007669"/>
    <property type="project" value="UniProtKB-EC"/>
</dbReference>
<dbReference type="InterPro" id="IPR001806">
    <property type="entry name" value="Small_GTPase"/>
</dbReference>
<evidence type="ECO:0000256" key="2">
    <source>
        <dbReference type="ARBA" id="ARBA00011984"/>
    </source>
</evidence>
<dbReference type="AlphaFoldDB" id="A0A2C9LJR0"/>
<dbReference type="SUPFAM" id="SSF52540">
    <property type="entry name" value="P-loop containing nucleoside triphosphate hydrolases"/>
    <property type="match status" value="1"/>
</dbReference>
<dbReference type="EC" id="3.6.5.2" evidence="2"/>
<evidence type="ECO:0000313" key="7">
    <source>
        <dbReference type="Proteomes" id="UP000076420"/>
    </source>
</evidence>
<dbReference type="InterPro" id="IPR027417">
    <property type="entry name" value="P-loop_NTPase"/>
</dbReference>
<accession>A0A2C9LJR0</accession>
<evidence type="ECO:0000256" key="4">
    <source>
        <dbReference type="ARBA" id="ARBA00048098"/>
    </source>
</evidence>
<dbReference type="SMART" id="SM00173">
    <property type="entry name" value="RAS"/>
    <property type="match status" value="1"/>
</dbReference>
<comment type="catalytic activity">
    <reaction evidence="4">
        <text>GTP + H2O = GDP + phosphate + H(+)</text>
        <dbReference type="Rhea" id="RHEA:19669"/>
        <dbReference type="ChEBI" id="CHEBI:15377"/>
        <dbReference type="ChEBI" id="CHEBI:15378"/>
        <dbReference type="ChEBI" id="CHEBI:37565"/>
        <dbReference type="ChEBI" id="CHEBI:43474"/>
        <dbReference type="ChEBI" id="CHEBI:58189"/>
        <dbReference type="EC" id="3.6.5.2"/>
    </reaction>
</comment>
<dbReference type="EnsemblMetazoa" id="BGLB031710-RA">
    <property type="protein sequence ID" value="BGLB031710-PA"/>
    <property type="gene ID" value="BGLB031710"/>
</dbReference>
<comment type="similarity">
    <text evidence="1">Belongs to the small GTPase superfamily. Ras family.</text>
</comment>
<protein>
    <recommendedName>
        <fullName evidence="2">small monomeric GTPase</fullName>
        <ecNumber evidence="2">3.6.5.2</ecNumber>
    </recommendedName>
</protein>
<dbReference type="Gene3D" id="3.40.50.300">
    <property type="entry name" value="P-loop containing nucleotide triphosphate hydrolases"/>
    <property type="match status" value="1"/>
</dbReference>
<proteinExistence type="inferred from homology"/>
<evidence type="ECO:0000256" key="3">
    <source>
        <dbReference type="ARBA" id="ARBA00022801"/>
    </source>
</evidence>
<dbReference type="PANTHER" id="PTHR45704">
    <property type="entry name" value="RAS-LIKE FAMILY MEMBER 11"/>
    <property type="match status" value="1"/>
</dbReference>
<dbReference type="PROSITE" id="PS51421">
    <property type="entry name" value="RAS"/>
    <property type="match status" value="1"/>
</dbReference>
<dbReference type="VEuPathDB" id="VectorBase:BGLAX_027931"/>
<evidence type="ECO:0000256" key="5">
    <source>
        <dbReference type="SAM" id="MobiDB-lite"/>
    </source>
</evidence>
<evidence type="ECO:0000256" key="1">
    <source>
        <dbReference type="ARBA" id="ARBA00008344"/>
    </source>
</evidence>
<dbReference type="SMART" id="SM00175">
    <property type="entry name" value="RAB"/>
    <property type="match status" value="1"/>
</dbReference>
<feature type="region of interest" description="Disordered" evidence="5">
    <location>
        <begin position="1"/>
        <end position="20"/>
    </location>
</feature>
<reference evidence="6" key="1">
    <citation type="submission" date="2020-05" db="UniProtKB">
        <authorList>
            <consortium name="EnsemblMetazoa"/>
        </authorList>
    </citation>
    <scope>IDENTIFICATION</scope>
    <source>
        <strain evidence="6">BB02</strain>
    </source>
</reference>
<dbReference type="STRING" id="6526.A0A2C9LJR0"/>
<dbReference type="InterPro" id="IPR051065">
    <property type="entry name" value="Ras-related_GTPase"/>
</dbReference>
<dbReference type="VEuPathDB" id="VectorBase:BGLB031710"/>
<sequence>MSAPGSPPEGSSPNSGTTLKPYLRRKKSSLGETKIAVLGMAGVGKSGYVREVSLGINPASQHQGYVREVSLGIHPASQHQGYVREHHNTKAKRLSLGIHPALQHQGYVREVSLGIYTQHHNTKAKRLSLGIHPASEHQGYVRERGWSSKELSFLPSENKYKCATTLEGESVTFELLDTRSNNDDMGVRDDVVRWADGFVLVYSVTSRQTFEVLAEVRRRLEDMKKVNHVPVILLGNKADLAHVRQVTQDEGARLAAELSCSFMEVSASEDVTKVTDAFHTLCREIIEYKRRSRTFLDRVFGLKKS</sequence>
<dbReference type="Proteomes" id="UP000076420">
    <property type="component" value="Unassembled WGS sequence"/>
</dbReference>
<dbReference type="PROSITE" id="PS51419">
    <property type="entry name" value="RAB"/>
    <property type="match status" value="1"/>
</dbReference>
<keyword evidence="3" id="KW-0378">Hydrolase</keyword>
<dbReference type="OrthoDB" id="18798at2759"/>
<dbReference type="KEGG" id="bgt:106057482"/>
<gene>
    <name evidence="6" type="primary">106057482</name>
</gene>